<dbReference type="EMBL" id="QGKV02000759">
    <property type="protein sequence ID" value="KAF3563729.1"/>
    <property type="molecule type" value="Genomic_DNA"/>
</dbReference>
<reference evidence="1 2" key="1">
    <citation type="journal article" date="2020" name="BMC Genomics">
        <title>Intraspecific diversification of the crop wild relative Brassica cretica Lam. using demographic model selection.</title>
        <authorList>
            <person name="Kioukis A."/>
            <person name="Michalopoulou V.A."/>
            <person name="Briers L."/>
            <person name="Pirintsos S."/>
            <person name="Studholme D.J."/>
            <person name="Pavlidis P."/>
            <person name="Sarris P.F."/>
        </authorList>
    </citation>
    <scope>NUCLEOTIDE SEQUENCE [LARGE SCALE GENOMIC DNA]</scope>
    <source>
        <strain evidence="2">cv. PFS-1207/04</strain>
    </source>
</reference>
<gene>
    <name evidence="1" type="ORF">DY000_02017717</name>
</gene>
<keyword evidence="2" id="KW-1185">Reference proteome</keyword>
<evidence type="ECO:0000313" key="2">
    <source>
        <dbReference type="Proteomes" id="UP000266723"/>
    </source>
</evidence>
<organism evidence="1 2">
    <name type="scientific">Brassica cretica</name>
    <name type="common">Mustard</name>
    <dbReference type="NCBI Taxonomy" id="69181"/>
    <lineage>
        <taxon>Eukaryota</taxon>
        <taxon>Viridiplantae</taxon>
        <taxon>Streptophyta</taxon>
        <taxon>Embryophyta</taxon>
        <taxon>Tracheophyta</taxon>
        <taxon>Spermatophyta</taxon>
        <taxon>Magnoliopsida</taxon>
        <taxon>eudicotyledons</taxon>
        <taxon>Gunneridae</taxon>
        <taxon>Pentapetalae</taxon>
        <taxon>rosids</taxon>
        <taxon>malvids</taxon>
        <taxon>Brassicales</taxon>
        <taxon>Brassicaceae</taxon>
        <taxon>Brassiceae</taxon>
        <taxon>Brassica</taxon>
    </lineage>
</organism>
<proteinExistence type="predicted"/>
<evidence type="ECO:0000313" key="1">
    <source>
        <dbReference type="EMBL" id="KAF3563729.1"/>
    </source>
</evidence>
<sequence>MYSMGFKKPISRDGSSNSRVSIHLLPLGLNFTSYTFIFLKSSLISSSTIYIDVLQGGGGISIHLSELKAVLGFWESRNVKKGGELVGFDMLLVLMARMLWLNGDQTYSQVHFLLLGTTGS</sequence>
<accession>A0ABQ7CWQ5</accession>
<comment type="caution">
    <text evidence="1">The sequence shown here is derived from an EMBL/GenBank/DDBJ whole genome shotgun (WGS) entry which is preliminary data.</text>
</comment>
<protein>
    <submittedName>
        <fullName evidence="1">Uncharacterized protein</fullName>
    </submittedName>
</protein>
<name>A0ABQ7CWQ5_BRACR</name>
<dbReference type="Proteomes" id="UP000266723">
    <property type="component" value="Unassembled WGS sequence"/>
</dbReference>